<dbReference type="InterPro" id="IPR029052">
    <property type="entry name" value="Metallo-depent_PP-like"/>
</dbReference>
<protein>
    <submittedName>
        <fullName evidence="3">Serine/threonine protein phosphatase</fullName>
    </submittedName>
</protein>
<comment type="caution">
    <text evidence="3">The sequence shown here is derived from an EMBL/GenBank/DDBJ whole genome shotgun (WGS) entry which is preliminary data.</text>
</comment>
<name>A0A8J3IHI1_9CHLR</name>
<evidence type="ECO:0000256" key="1">
    <source>
        <dbReference type="ARBA" id="ARBA00008950"/>
    </source>
</evidence>
<evidence type="ECO:0000313" key="3">
    <source>
        <dbReference type="EMBL" id="GHO92510.1"/>
    </source>
</evidence>
<reference evidence="3" key="1">
    <citation type="submission" date="2020-10" db="EMBL/GenBank/DDBJ databases">
        <title>Taxonomic study of unclassified bacteria belonging to the class Ktedonobacteria.</title>
        <authorList>
            <person name="Yabe S."/>
            <person name="Wang C.M."/>
            <person name="Zheng Y."/>
            <person name="Sakai Y."/>
            <person name="Cavaletti L."/>
            <person name="Monciardini P."/>
            <person name="Donadio S."/>
        </authorList>
    </citation>
    <scope>NUCLEOTIDE SEQUENCE</scope>
    <source>
        <strain evidence="3">ID150040</strain>
    </source>
</reference>
<dbReference type="CDD" id="cd00838">
    <property type="entry name" value="MPP_superfamily"/>
    <property type="match status" value="1"/>
</dbReference>
<dbReference type="SUPFAM" id="SSF56300">
    <property type="entry name" value="Metallo-dependent phosphatases"/>
    <property type="match status" value="1"/>
</dbReference>
<dbReference type="EMBL" id="BNJK01000001">
    <property type="protein sequence ID" value="GHO92510.1"/>
    <property type="molecule type" value="Genomic_DNA"/>
</dbReference>
<dbReference type="InterPro" id="IPR050126">
    <property type="entry name" value="Ap4A_hydrolase"/>
</dbReference>
<keyword evidence="4" id="KW-1185">Reference proteome</keyword>
<dbReference type="PANTHER" id="PTHR42850:SF2">
    <property type="entry name" value="BLL5683 PROTEIN"/>
    <property type="match status" value="1"/>
</dbReference>
<comment type="similarity">
    <text evidence="1">Belongs to the metallophosphoesterase superfamily. YfcE family.</text>
</comment>
<accession>A0A8J3IHI1</accession>
<proteinExistence type="inferred from homology"/>
<sequence length="246" mass="27307">MRLGLIADIHGNLFALEAVVDELVREQIDQIICLGDVAALGPQPHEVLARLQALNCPVIMGNTDAWLLNAQVPPEVAAENSRPIYEMAVWCAEQLSQVERDYLHTFPATLERPLGGERTLLCYHGSPRSFDDVIAAVTPDATVKEMLAGYSAAVMVGGHTHTQMVRRYEDVHIINVGSVGLPGVNAGSPELAKNRNVSWAEYGILSVEQGRLSIDLRRTPIDVNRMIQAAMRTRMPHLDWWVQKWK</sequence>
<dbReference type="PANTHER" id="PTHR42850">
    <property type="entry name" value="METALLOPHOSPHOESTERASE"/>
    <property type="match status" value="1"/>
</dbReference>
<dbReference type="GO" id="GO:0005737">
    <property type="term" value="C:cytoplasm"/>
    <property type="evidence" value="ECO:0007669"/>
    <property type="project" value="TreeGrafter"/>
</dbReference>
<dbReference type="Pfam" id="PF12850">
    <property type="entry name" value="Metallophos_2"/>
    <property type="match status" value="1"/>
</dbReference>
<dbReference type="Proteomes" id="UP000597444">
    <property type="component" value="Unassembled WGS sequence"/>
</dbReference>
<evidence type="ECO:0000259" key="2">
    <source>
        <dbReference type="Pfam" id="PF12850"/>
    </source>
</evidence>
<evidence type="ECO:0000313" key="4">
    <source>
        <dbReference type="Proteomes" id="UP000597444"/>
    </source>
</evidence>
<feature type="domain" description="Calcineurin-like phosphoesterase" evidence="2">
    <location>
        <begin position="1"/>
        <end position="183"/>
    </location>
</feature>
<gene>
    <name evidence="3" type="ORF">KSF_025580</name>
</gene>
<dbReference type="GO" id="GO:0016791">
    <property type="term" value="F:phosphatase activity"/>
    <property type="evidence" value="ECO:0007669"/>
    <property type="project" value="TreeGrafter"/>
</dbReference>
<dbReference type="InterPro" id="IPR024654">
    <property type="entry name" value="Calcineurin-like_PHP_lpxH"/>
</dbReference>
<dbReference type="InterPro" id="IPR011152">
    <property type="entry name" value="Pesterase_MJ0912"/>
</dbReference>
<organism evidence="3 4">
    <name type="scientific">Reticulibacter mediterranei</name>
    <dbReference type="NCBI Taxonomy" id="2778369"/>
    <lineage>
        <taxon>Bacteria</taxon>
        <taxon>Bacillati</taxon>
        <taxon>Chloroflexota</taxon>
        <taxon>Ktedonobacteria</taxon>
        <taxon>Ktedonobacterales</taxon>
        <taxon>Reticulibacteraceae</taxon>
        <taxon>Reticulibacter</taxon>
    </lineage>
</organism>
<dbReference type="AlphaFoldDB" id="A0A8J3IHI1"/>
<dbReference type="PIRSF" id="PIRSF000883">
    <property type="entry name" value="Pesterase_MJ0912"/>
    <property type="match status" value="1"/>
</dbReference>
<dbReference type="Gene3D" id="3.60.21.10">
    <property type="match status" value="1"/>
</dbReference>